<dbReference type="InParanoid" id="Q022W1"/>
<dbReference type="PROSITE" id="PS00061">
    <property type="entry name" value="ADH_SHORT"/>
    <property type="match status" value="1"/>
</dbReference>
<dbReference type="HOGENOM" id="CLU_010194_2_1_0"/>
<protein>
    <submittedName>
        <fullName evidence="5">Short-chain dehydrogenase/reductase SDR</fullName>
    </submittedName>
</protein>
<dbReference type="EMBL" id="CP000473">
    <property type="protein sequence ID" value="ABJ83989.1"/>
    <property type="molecule type" value="Genomic_DNA"/>
</dbReference>
<comment type="similarity">
    <text evidence="1 3">Belongs to the short-chain dehydrogenases/reductases (SDR) family.</text>
</comment>
<evidence type="ECO:0000256" key="3">
    <source>
        <dbReference type="RuleBase" id="RU000363"/>
    </source>
</evidence>
<dbReference type="Gene3D" id="3.40.50.720">
    <property type="entry name" value="NAD(P)-binding Rossmann-like Domain"/>
    <property type="match status" value="1"/>
</dbReference>
<accession>Q022W1</accession>
<dbReference type="GO" id="GO:0016020">
    <property type="term" value="C:membrane"/>
    <property type="evidence" value="ECO:0007669"/>
    <property type="project" value="TreeGrafter"/>
</dbReference>
<dbReference type="PANTHER" id="PTHR44196">
    <property type="entry name" value="DEHYDROGENASE/REDUCTASE SDR FAMILY MEMBER 7B"/>
    <property type="match status" value="1"/>
</dbReference>
<dbReference type="InterPro" id="IPR036291">
    <property type="entry name" value="NAD(P)-bd_dom_sf"/>
</dbReference>
<dbReference type="GO" id="GO:0016491">
    <property type="term" value="F:oxidoreductase activity"/>
    <property type="evidence" value="ECO:0007669"/>
    <property type="project" value="UniProtKB-KW"/>
</dbReference>
<evidence type="ECO:0000256" key="2">
    <source>
        <dbReference type="ARBA" id="ARBA00023002"/>
    </source>
</evidence>
<dbReference type="KEGG" id="sus:Acid_3006"/>
<dbReference type="PRINTS" id="PR00081">
    <property type="entry name" value="GDHRDH"/>
</dbReference>
<dbReference type="OrthoDB" id="9775296at2"/>
<dbReference type="NCBIfam" id="NF005495">
    <property type="entry name" value="PRK07109.1"/>
    <property type="match status" value="1"/>
</dbReference>
<dbReference type="SUPFAM" id="SSF51735">
    <property type="entry name" value="NAD(P)-binding Rossmann-fold domains"/>
    <property type="match status" value="1"/>
</dbReference>
<proteinExistence type="inferred from homology"/>
<dbReference type="PRINTS" id="PR00080">
    <property type="entry name" value="SDRFAMILY"/>
</dbReference>
<reference evidence="5" key="1">
    <citation type="submission" date="2006-10" db="EMBL/GenBank/DDBJ databases">
        <title>Complete sequence of Solibacter usitatus Ellin6076.</title>
        <authorList>
            <consortium name="US DOE Joint Genome Institute"/>
            <person name="Copeland A."/>
            <person name="Lucas S."/>
            <person name="Lapidus A."/>
            <person name="Barry K."/>
            <person name="Detter J.C."/>
            <person name="Glavina del Rio T."/>
            <person name="Hammon N."/>
            <person name="Israni S."/>
            <person name="Dalin E."/>
            <person name="Tice H."/>
            <person name="Pitluck S."/>
            <person name="Thompson L.S."/>
            <person name="Brettin T."/>
            <person name="Bruce D."/>
            <person name="Han C."/>
            <person name="Tapia R."/>
            <person name="Gilna P."/>
            <person name="Schmutz J."/>
            <person name="Larimer F."/>
            <person name="Land M."/>
            <person name="Hauser L."/>
            <person name="Kyrpides N."/>
            <person name="Mikhailova N."/>
            <person name="Janssen P.H."/>
            <person name="Kuske C.R."/>
            <person name="Richardson P."/>
        </authorList>
    </citation>
    <scope>NUCLEOTIDE SEQUENCE</scope>
    <source>
        <strain evidence="5">Ellin6076</strain>
    </source>
</reference>
<keyword evidence="2" id="KW-0560">Oxidoreductase</keyword>
<dbReference type="STRING" id="234267.Acid_3006"/>
<dbReference type="InterPro" id="IPR020904">
    <property type="entry name" value="Sc_DH/Rdtase_CS"/>
</dbReference>
<dbReference type="Pfam" id="PF00106">
    <property type="entry name" value="adh_short"/>
    <property type="match status" value="1"/>
</dbReference>
<evidence type="ECO:0000256" key="1">
    <source>
        <dbReference type="ARBA" id="ARBA00006484"/>
    </source>
</evidence>
<dbReference type="eggNOG" id="COG0300">
    <property type="taxonomic scope" value="Bacteria"/>
</dbReference>
<evidence type="ECO:0000313" key="5">
    <source>
        <dbReference type="EMBL" id="ABJ83989.1"/>
    </source>
</evidence>
<dbReference type="PANTHER" id="PTHR44196:SF1">
    <property type="entry name" value="DEHYDROGENASE_REDUCTASE SDR FAMILY MEMBER 7B"/>
    <property type="match status" value="1"/>
</dbReference>
<feature type="region of interest" description="Disordered" evidence="4">
    <location>
        <begin position="267"/>
        <end position="298"/>
    </location>
</feature>
<gene>
    <name evidence="5" type="ordered locus">Acid_3006</name>
</gene>
<organism evidence="5">
    <name type="scientific">Solibacter usitatus (strain Ellin6076)</name>
    <dbReference type="NCBI Taxonomy" id="234267"/>
    <lineage>
        <taxon>Bacteria</taxon>
        <taxon>Pseudomonadati</taxon>
        <taxon>Acidobacteriota</taxon>
        <taxon>Terriglobia</taxon>
        <taxon>Bryobacterales</taxon>
        <taxon>Solibacteraceae</taxon>
        <taxon>Candidatus Solibacter</taxon>
    </lineage>
</organism>
<dbReference type="InterPro" id="IPR002347">
    <property type="entry name" value="SDR_fam"/>
</dbReference>
<name>Q022W1_SOLUE</name>
<evidence type="ECO:0000256" key="4">
    <source>
        <dbReference type="SAM" id="MobiDB-lite"/>
    </source>
</evidence>
<dbReference type="AlphaFoldDB" id="Q022W1"/>
<sequence length="298" mass="31908" precursor="true">MSDRELKGMVVVITGASSGFGKGCSLRFAREGCTVVLAARRDQLLDRLAQECEAFGNPALPVPTDVSLAEDVAGLAERALGEFGRIDVWVNNAGAGAIGRFEDVPLEDHVKVIQTDLLGTLYGSYFAMTEFRRQGQGTLINLASVIGKVPSPYFASYAAAKHGVVGLSASLRQELEQDQIDTIRVCTVMPTTFDTPFFEHAAQYSGKEASPIPPTYDPSEVVDTIVSLAKDPKDEVSVGTAAKVATFAHQFFPGMVEAMMARQTRKAEFDEATTGEHTSGSLHEPMPTGTSIGGGWKK</sequence>